<dbReference type="PANTHER" id="PTHR30137:SF8">
    <property type="entry name" value="BLR5498 PROTEIN"/>
    <property type="match status" value="1"/>
</dbReference>
<dbReference type="Pfam" id="PF00296">
    <property type="entry name" value="Bac_luciferase"/>
    <property type="match status" value="1"/>
</dbReference>
<evidence type="ECO:0000259" key="4">
    <source>
        <dbReference type="Pfam" id="PF00296"/>
    </source>
</evidence>
<dbReference type="NCBIfam" id="TIGR04020">
    <property type="entry name" value="seco_metab_LLM"/>
    <property type="match status" value="1"/>
</dbReference>
<dbReference type="InterPro" id="IPR011251">
    <property type="entry name" value="Luciferase-like_dom"/>
</dbReference>
<proteinExistence type="predicted"/>
<sequence length="364" mass="39077">MAHGIGLYFFSALADPAGRLSASDEPAGPPPAGPLPAGAPQPDDRAAYRLLLDAAVSADEQGLDFVWLPERHFTPFGGGHPNPAVLAAALAVRTTVIRIRAGSVVLPLHDPLRVAEEWAVVDNLSDGRVEVSSATGWNPRDFVLAPDGFADRADRARENWRTVQDLWARRPVTLSGPGDAEYSVLTYPRPVQPSLPHWITAGGSPGTFVHAGEVGAGLLTGYGTFAEERLVELIGLYRDAFAAHHGGRGRVSLMVHTAIGTDGARTRREAEGPLRRYLAAYLGQQDARTDPAVRARSLDFAVQRYLRGRSLIGDPTEVAAAMRRMYAAGADELACLVDFGLPRRTVLATVSELARLRADLTQQS</sequence>
<keyword evidence="2 5" id="KW-0503">Monooxygenase</keyword>
<accession>A0A561SG11</accession>
<dbReference type="Proteomes" id="UP000317940">
    <property type="component" value="Unassembled WGS sequence"/>
</dbReference>
<comment type="caution">
    <text evidence="5">The sequence shown here is derived from an EMBL/GenBank/DDBJ whole genome shotgun (WGS) entry which is preliminary data.</text>
</comment>
<dbReference type="Gene3D" id="3.20.20.30">
    <property type="entry name" value="Luciferase-like domain"/>
    <property type="match status" value="1"/>
</dbReference>
<dbReference type="AlphaFoldDB" id="A0A561SG11"/>
<dbReference type="InterPro" id="IPR036661">
    <property type="entry name" value="Luciferase-like_sf"/>
</dbReference>
<gene>
    <name evidence="5" type="ORF">FHX73_15429</name>
</gene>
<feature type="domain" description="Luciferase-like" evidence="4">
    <location>
        <begin position="44"/>
        <end position="331"/>
    </location>
</feature>
<dbReference type="GO" id="GO:0004497">
    <property type="term" value="F:monooxygenase activity"/>
    <property type="evidence" value="ECO:0007669"/>
    <property type="project" value="UniProtKB-KW"/>
</dbReference>
<evidence type="ECO:0000256" key="1">
    <source>
        <dbReference type="ARBA" id="ARBA00023002"/>
    </source>
</evidence>
<protein>
    <submittedName>
        <fullName evidence="5">Natural product biosynthesis luciferase-like monooxygenase protein</fullName>
    </submittedName>
</protein>
<evidence type="ECO:0000256" key="2">
    <source>
        <dbReference type="ARBA" id="ARBA00023033"/>
    </source>
</evidence>
<dbReference type="OrthoDB" id="5478077at2"/>
<evidence type="ECO:0000313" key="5">
    <source>
        <dbReference type="EMBL" id="TWF73802.1"/>
    </source>
</evidence>
<name>A0A561SG11_9ACTN</name>
<dbReference type="GO" id="GO:0005829">
    <property type="term" value="C:cytosol"/>
    <property type="evidence" value="ECO:0007669"/>
    <property type="project" value="TreeGrafter"/>
</dbReference>
<dbReference type="PANTHER" id="PTHR30137">
    <property type="entry name" value="LUCIFERASE-LIKE MONOOXYGENASE"/>
    <property type="match status" value="1"/>
</dbReference>
<dbReference type="GO" id="GO:0016705">
    <property type="term" value="F:oxidoreductase activity, acting on paired donors, with incorporation or reduction of molecular oxygen"/>
    <property type="evidence" value="ECO:0007669"/>
    <property type="project" value="InterPro"/>
</dbReference>
<evidence type="ECO:0000256" key="3">
    <source>
        <dbReference type="SAM" id="MobiDB-lite"/>
    </source>
</evidence>
<feature type="compositionally biased region" description="Pro residues" evidence="3">
    <location>
        <begin position="27"/>
        <end position="39"/>
    </location>
</feature>
<feature type="region of interest" description="Disordered" evidence="3">
    <location>
        <begin position="20"/>
        <end position="40"/>
    </location>
</feature>
<keyword evidence="6" id="KW-1185">Reference proteome</keyword>
<dbReference type="InterPro" id="IPR024011">
    <property type="entry name" value="Biosynth_lucif-like_mOase_dom"/>
</dbReference>
<evidence type="ECO:0000313" key="6">
    <source>
        <dbReference type="Proteomes" id="UP000317940"/>
    </source>
</evidence>
<organism evidence="5 6">
    <name type="scientific">Kitasatospora viridis</name>
    <dbReference type="NCBI Taxonomy" id="281105"/>
    <lineage>
        <taxon>Bacteria</taxon>
        <taxon>Bacillati</taxon>
        <taxon>Actinomycetota</taxon>
        <taxon>Actinomycetes</taxon>
        <taxon>Kitasatosporales</taxon>
        <taxon>Streptomycetaceae</taxon>
        <taxon>Kitasatospora</taxon>
    </lineage>
</organism>
<dbReference type="EMBL" id="VIWT01000005">
    <property type="protein sequence ID" value="TWF73802.1"/>
    <property type="molecule type" value="Genomic_DNA"/>
</dbReference>
<dbReference type="InterPro" id="IPR050766">
    <property type="entry name" value="Bact_Lucif_Oxidored"/>
</dbReference>
<dbReference type="SUPFAM" id="SSF51679">
    <property type="entry name" value="Bacterial luciferase-like"/>
    <property type="match status" value="1"/>
</dbReference>
<keyword evidence="1" id="KW-0560">Oxidoreductase</keyword>
<dbReference type="RefSeq" id="WP_145910725.1">
    <property type="nucleotide sequence ID" value="NZ_BAAAMZ010000001.1"/>
</dbReference>
<reference evidence="5 6" key="1">
    <citation type="submission" date="2019-06" db="EMBL/GenBank/DDBJ databases">
        <title>Sequencing the genomes of 1000 actinobacteria strains.</title>
        <authorList>
            <person name="Klenk H.-P."/>
        </authorList>
    </citation>
    <scope>NUCLEOTIDE SEQUENCE [LARGE SCALE GENOMIC DNA]</scope>
    <source>
        <strain evidence="5 6">DSM 44826</strain>
    </source>
</reference>